<sequence length="747" mass="82999">MFVYFFNYPCLQPSQLPSHIDLAIETPKNTQYVANLKRWSRGCAYGVISLGILVLLGWLLDIGLLKSLTPNWVTMKVNTAIGLVVAGSALLASHYRLKFWELTGAWVVLALGLLTTVQYIFDLDFGIDEAIFPDDPNPIATYLPGRMAINSAIAFFSLGISLIYQGLRRYRLAQFFAVVTLMISFLGCLGYVFGITAFYGLGQFTEMALHTAVAIILLSLGILGRYPDRGGMGITVSELAGGATIRRLIALTFILPTVGCGLVLLGQRAGLYDGEVGLVLLSVASVFVLGTVIWWNARTIGATDYQALYDNLTGLPNRILFRQQLSNCLREAGEQGQSLAVFFIDIDCFKKINDTLGHDLGDDMLQLVTRRILAELPQQASLSRWGGDEFTLLLRHPVDRATCERLARRLVGVLSLPFDIEPYSCYVSGSIGIASYPQDGEDAASLMKHADIALHRSKEMGRGNFHFYQRSLERHAYDLLLLERELHLAVERQEFILLYQPKLSIKTGHLAGMEALIRWNSPRLGQVSPQEFITLAEENGLIVPIGEWVLYRACEQIQRWQQEGFPPVTVAVNLSARQFLQTNLVQTVRQVLETTQVSPEYLELEITETIAIQNVELTQVILQELREMGVKIALDDFGMGYSSLAYLKNFPLNALKIDRSFVQDITTQLSDRAIASAIVTLGRGLGMKIVAEGVETAEQMQILSELDCDEIQGYWLSPARPGEALGEIYQRIADSQPQLPGRMGQQA</sequence>
<name>A0ABY5AKX4_9CYAN</name>
<dbReference type="PANTHER" id="PTHR44757">
    <property type="entry name" value="DIGUANYLATE CYCLASE DGCP"/>
    <property type="match status" value="1"/>
</dbReference>
<protein>
    <submittedName>
        <fullName evidence="4">EAL domain-containing protein</fullName>
    </submittedName>
</protein>
<dbReference type="InterPro" id="IPR052155">
    <property type="entry name" value="Biofilm_reg_signaling"/>
</dbReference>
<dbReference type="SUPFAM" id="SSF55073">
    <property type="entry name" value="Nucleotide cyclase"/>
    <property type="match status" value="1"/>
</dbReference>
<dbReference type="Gene3D" id="3.20.20.450">
    <property type="entry name" value="EAL domain"/>
    <property type="match status" value="1"/>
</dbReference>
<organism evidence="4 5">
    <name type="scientific">Phormidium yuhuli AB48</name>
    <dbReference type="NCBI Taxonomy" id="2940671"/>
    <lineage>
        <taxon>Bacteria</taxon>
        <taxon>Bacillati</taxon>
        <taxon>Cyanobacteriota</taxon>
        <taxon>Cyanophyceae</taxon>
        <taxon>Oscillatoriophycideae</taxon>
        <taxon>Oscillatoriales</taxon>
        <taxon>Oscillatoriaceae</taxon>
        <taxon>Phormidium</taxon>
        <taxon>Phormidium yuhuli</taxon>
    </lineage>
</organism>
<dbReference type="PROSITE" id="PS50883">
    <property type="entry name" value="EAL"/>
    <property type="match status" value="1"/>
</dbReference>
<dbReference type="NCBIfam" id="TIGR00254">
    <property type="entry name" value="GGDEF"/>
    <property type="match status" value="1"/>
</dbReference>
<dbReference type="SMART" id="SM00052">
    <property type="entry name" value="EAL"/>
    <property type="match status" value="1"/>
</dbReference>
<dbReference type="PANTHER" id="PTHR44757:SF2">
    <property type="entry name" value="BIOFILM ARCHITECTURE MAINTENANCE PROTEIN MBAA"/>
    <property type="match status" value="1"/>
</dbReference>
<dbReference type="InterPro" id="IPR029787">
    <property type="entry name" value="Nucleotide_cyclase"/>
</dbReference>
<dbReference type="InterPro" id="IPR035919">
    <property type="entry name" value="EAL_sf"/>
</dbReference>
<proteinExistence type="predicted"/>
<evidence type="ECO:0000313" key="4">
    <source>
        <dbReference type="EMBL" id="USR89847.1"/>
    </source>
</evidence>
<dbReference type="PROSITE" id="PS50887">
    <property type="entry name" value="GGDEF"/>
    <property type="match status" value="1"/>
</dbReference>
<evidence type="ECO:0000259" key="3">
    <source>
        <dbReference type="PROSITE" id="PS50887"/>
    </source>
</evidence>
<dbReference type="CDD" id="cd01948">
    <property type="entry name" value="EAL"/>
    <property type="match status" value="1"/>
</dbReference>
<keyword evidence="1" id="KW-0812">Transmembrane</keyword>
<dbReference type="Pfam" id="PF00563">
    <property type="entry name" value="EAL"/>
    <property type="match status" value="1"/>
</dbReference>
<dbReference type="CDD" id="cd01949">
    <property type="entry name" value="GGDEF"/>
    <property type="match status" value="1"/>
</dbReference>
<feature type="transmembrane region" description="Helical" evidence="1">
    <location>
        <begin position="42"/>
        <end position="60"/>
    </location>
</feature>
<feature type="transmembrane region" description="Helical" evidence="1">
    <location>
        <begin position="248"/>
        <end position="266"/>
    </location>
</feature>
<evidence type="ECO:0000259" key="2">
    <source>
        <dbReference type="PROSITE" id="PS50883"/>
    </source>
</evidence>
<feature type="transmembrane region" description="Helical" evidence="1">
    <location>
        <begin position="72"/>
        <end position="92"/>
    </location>
</feature>
<dbReference type="InterPro" id="IPR043128">
    <property type="entry name" value="Rev_trsase/Diguanyl_cyclase"/>
</dbReference>
<evidence type="ECO:0000256" key="1">
    <source>
        <dbReference type="SAM" id="Phobius"/>
    </source>
</evidence>
<feature type="transmembrane region" description="Helical" evidence="1">
    <location>
        <begin position="278"/>
        <end position="297"/>
    </location>
</feature>
<feature type="domain" description="EAL" evidence="2">
    <location>
        <begin position="479"/>
        <end position="733"/>
    </location>
</feature>
<feature type="transmembrane region" description="Helical" evidence="1">
    <location>
        <begin position="175"/>
        <end position="201"/>
    </location>
</feature>
<accession>A0ABY5AKX4</accession>
<dbReference type="Pfam" id="PF00990">
    <property type="entry name" value="GGDEF"/>
    <property type="match status" value="1"/>
</dbReference>
<keyword evidence="1" id="KW-0472">Membrane</keyword>
<feature type="transmembrane region" description="Helical" evidence="1">
    <location>
        <begin position="207"/>
        <end position="227"/>
    </location>
</feature>
<feature type="transmembrane region" description="Helical" evidence="1">
    <location>
        <begin position="99"/>
        <end position="121"/>
    </location>
</feature>
<evidence type="ECO:0000313" key="5">
    <source>
        <dbReference type="Proteomes" id="UP001056708"/>
    </source>
</evidence>
<dbReference type="Proteomes" id="UP001056708">
    <property type="component" value="Chromosome"/>
</dbReference>
<keyword evidence="5" id="KW-1185">Reference proteome</keyword>
<feature type="transmembrane region" description="Helical" evidence="1">
    <location>
        <begin position="141"/>
        <end position="163"/>
    </location>
</feature>
<dbReference type="RefSeq" id="WP_252661106.1">
    <property type="nucleotide sequence ID" value="NZ_CP098611.1"/>
</dbReference>
<keyword evidence="1" id="KW-1133">Transmembrane helix</keyword>
<dbReference type="SMART" id="SM00267">
    <property type="entry name" value="GGDEF"/>
    <property type="match status" value="1"/>
</dbReference>
<dbReference type="InterPro" id="IPR000160">
    <property type="entry name" value="GGDEF_dom"/>
</dbReference>
<dbReference type="SUPFAM" id="SSF141868">
    <property type="entry name" value="EAL domain-like"/>
    <property type="match status" value="1"/>
</dbReference>
<dbReference type="EMBL" id="CP098611">
    <property type="protein sequence ID" value="USR89847.1"/>
    <property type="molecule type" value="Genomic_DNA"/>
</dbReference>
<dbReference type="InterPro" id="IPR001633">
    <property type="entry name" value="EAL_dom"/>
</dbReference>
<feature type="domain" description="GGDEF" evidence="3">
    <location>
        <begin position="337"/>
        <end position="470"/>
    </location>
</feature>
<reference evidence="4" key="1">
    <citation type="submission" date="2022-06" db="EMBL/GenBank/DDBJ databases">
        <title>Genome sequence of Phormidium yuhuli AB48 isolated from an industrial photobioreactor environment.</title>
        <authorList>
            <person name="Qiu Y."/>
            <person name="Noonan A.J.C."/>
            <person name="Dofher K."/>
            <person name="Koch M."/>
            <person name="Kieft B."/>
            <person name="Lin X."/>
            <person name="Ziels R.M."/>
            <person name="Hallam S.J."/>
        </authorList>
    </citation>
    <scope>NUCLEOTIDE SEQUENCE</scope>
    <source>
        <strain evidence="4">AB48</strain>
    </source>
</reference>
<dbReference type="Gene3D" id="3.30.70.270">
    <property type="match status" value="1"/>
</dbReference>
<gene>
    <name evidence="4" type="ORF">NEA10_13375</name>
</gene>